<gene>
    <name evidence="4" type="primary">wHa_07010</name>
    <name evidence="4" type="ORF">TNCT_706241</name>
</gene>
<evidence type="ECO:0000256" key="1">
    <source>
        <dbReference type="ARBA" id="ARBA00010169"/>
    </source>
</evidence>
<feature type="compositionally biased region" description="Polar residues" evidence="2">
    <location>
        <begin position="435"/>
        <end position="461"/>
    </location>
</feature>
<comment type="similarity">
    <text evidence="1">Belongs to the CutA family.</text>
</comment>
<dbReference type="InterPro" id="IPR011322">
    <property type="entry name" value="N-reg_PII-like_a/b"/>
</dbReference>
<dbReference type="Gene3D" id="3.30.70.120">
    <property type="match status" value="1"/>
</dbReference>
<dbReference type="Gene3D" id="1.10.287.700">
    <property type="entry name" value="Helix hairpin bin"/>
    <property type="match status" value="1"/>
</dbReference>
<evidence type="ECO:0000256" key="3">
    <source>
        <dbReference type="SAM" id="Phobius"/>
    </source>
</evidence>
<keyword evidence="3" id="KW-0812">Transmembrane</keyword>
<keyword evidence="3" id="KW-0472">Membrane</keyword>
<dbReference type="AlphaFoldDB" id="A0A8X6LNI9"/>
<dbReference type="Proteomes" id="UP000887116">
    <property type="component" value="Unassembled WGS sequence"/>
</dbReference>
<accession>A0A8X6LNI9</accession>
<dbReference type="PANTHER" id="PTHR23419">
    <property type="entry name" value="DIVALENT CATION TOLERANCE CUTA-RELATED"/>
    <property type="match status" value="1"/>
</dbReference>
<dbReference type="OrthoDB" id="8013751at2759"/>
<feature type="compositionally biased region" description="Low complexity" evidence="2">
    <location>
        <begin position="462"/>
        <end position="482"/>
    </location>
</feature>
<feature type="transmembrane region" description="Helical" evidence="3">
    <location>
        <begin position="66"/>
        <end position="84"/>
    </location>
</feature>
<sequence>MLDNKINSSSVETQQNQPEDSFDLNKMIQNSSNLDIANDHKKLKERITDLLKGDTEFSEMKQGDKALVVGAASGLFIAVLPLLAVGATLAIPGAIVGLALYFAVKVAVKAVQSGYKGLKWSAEKTVDGAKYTAGKVKDASIYTAEKVKDASTYAAGKIRDGYERSADSLKRSASFVSEGVADKFHKAAGETDYLDKIKRFTQEEIEKSDDIRKDMKAIFADKGNNAGLIKDILSGISSKIDSKIAEEAKSGWMEHTSRWQVQKEFISNLNEKSLHSLLTQKSLPKGSYFIDRVFSEHHDEIKEVIAKCKEDHILKGSLKMRSNMFEEGSAKPSRSLSFSLLGRKNSEQSNSLSRSNSLNSVKTDSTVSSEAELLNPAKHKEVKTTAPFKVPLWLGGKKAPEETTNVKYQVLSESDTLSRQVGKSTFYVAPPKPPRSSSLNSIGTGSTATVSDSDSQDFATVNPNLLRSNSSSSLNGSPKLTPVTPPKPPARGVSLLNLNELNASPQNSFSKDVLNDPIVKQNLDSFSNGTLTRSDSVDSLASSASDCSFKSAVSDHNGSDSGFNSPTSSPTHTVFTNEDGKAKAQADLKKTGHLNKLVGQPSTYTSKAYIELQQPAATQGATAKAKTISEELLSEKLIVCVTEVNSLYLWKGEINSGCEIVAIMKSRNDQVDKIVEKIEAMHSYDQPVIVIIPIEKVNKSFTNWVNSVIDVGIIIGKTRICDTPDAKLFRPIINAFPVAEILMIISVLNNKDTPTAIECSILLPGTAKLNMEETTEIGNPNNNQ</sequence>
<reference evidence="4" key="1">
    <citation type="submission" date="2020-07" db="EMBL/GenBank/DDBJ databases">
        <title>Multicomponent nature underlies the extraordinary mechanical properties of spider dragline silk.</title>
        <authorList>
            <person name="Kono N."/>
            <person name="Nakamura H."/>
            <person name="Mori M."/>
            <person name="Yoshida Y."/>
            <person name="Ohtoshi R."/>
            <person name="Malay A.D."/>
            <person name="Moran D.A.P."/>
            <person name="Tomita M."/>
            <person name="Numata K."/>
            <person name="Arakawa K."/>
        </authorList>
    </citation>
    <scope>NUCLEOTIDE SEQUENCE</scope>
</reference>
<dbReference type="InterPro" id="IPR004323">
    <property type="entry name" value="Ion_tolerance_CutA"/>
</dbReference>
<dbReference type="GO" id="GO:0010038">
    <property type="term" value="P:response to metal ion"/>
    <property type="evidence" value="ECO:0007669"/>
    <property type="project" value="InterPro"/>
</dbReference>
<feature type="region of interest" description="Disordered" evidence="2">
    <location>
        <begin position="347"/>
        <end position="366"/>
    </location>
</feature>
<dbReference type="SUPFAM" id="SSF54913">
    <property type="entry name" value="GlnB-like"/>
    <property type="match status" value="1"/>
</dbReference>
<evidence type="ECO:0000256" key="2">
    <source>
        <dbReference type="SAM" id="MobiDB-lite"/>
    </source>
</evidence>
<keyword evidence="5" id="KW-1185">Reference proteome</keyword>
<dbReference type="EMBL" id="BMAO01007619">
    <property type="protein sequence ID" value="GFR17186.1"/>
    <property type="molecule type" value="Genomic_DNA"/>
</dbReference>
<feature type="region of interest" description="Disordered" evidence="2">
    <location>
        <begin position="424"/>
        <end position="493"/>
    </location>
</feature>
<evidence type="ECO:0000313" key="5">
    <source>
        <dbReference type="Proteomes" id="UP000887116"/>
    </source>
</evidence>
<dbReference type="PANTHER" id="PTHR23419:SF8">
    <property type="entry name" value="FI09726P"/>
    <property type="match status" value="1"/>
</dbReference>
<comment type="caution">
    <text evidence="4">The sequence shown here is derived from an EMBL/GenBank/DDBJ whole genome shotgun (WGS) entry which is preliminary data.</text>
</comment>
<feature type="region of interest" description="Disordered" evidence="2">
    <location>
        <begin position="555"/>
        <end position="575"/>
    </location>
</feature>
<name>A0A8X6LNI9_TRICU</name>
<feature type="compositionally biased region" description="Polar residues" evidence="2">
    <location>
        <begin position="559"/>
        <end position="575"/>
    </location>
</feature>
<dbReference type="GO" id="GO:0005507">
    <property type="term" value="F:copper ion binding"/>
    <property type="evidence" value="ECO:0007669"/>
    <property type="project" value="TreeGrafter"/>
</dbReference>
<feature type="compositionally biased region" description="Low complexity" evidence="2">
    <location>
        <begin position="347"/>
        <end position="360"/>
    </location>
</feature>
<organism evidence="4 5">
    <name type="scientific">Trichonephila clavata</name>
    <name type="common">Joro spider</name>
    <name type="synonym">Nephila clavata</name>
    <dbReference type="NCBI Taxonomy" id="2740835"/>
    <lineage>
        <taxon>Eukaryota</taxon>
        <taxon>Metazoa</taxon>
        <taxon>Ecdysozoa</taxon>
        <taxon>Arthropoda</taxon>
        <taxon>Chelicerata</taxon>
        <taxon>Arachnida</taxon>
        <taxon>Araneae</taxon>
        <taxon>Araneomorphae</taxon>
        <taxon>Entelegynae</taxon>
        <taxon>Araneoidea</taxon>
        <taxon>Nephilidae</taxon>
        <taxon>Trichonephila</taxon>
    </lineage>
</organism>
<dbReference type="Pfam" id="PF03091">
    <property type="entry name" value="CutA1"/>
    <property type="match status" value="1"/>
</dbReference>
<keyword evidence="3" id="KW-1133">Transmembrane helix</keyword>
<evidence type="ECO:0000313" key="4">
    <source>
        <dbReference type="EMBL" id="GFR17186.1"/>
    </source>
</evidence>
<dbReference type="InterPro" id="IPR015867">
    <property type="entry name" value="N-reg_PII/ATP_PRibTrfase_C"/>
</dbReference>
<proteinExistence type="inferred from homology"/>
<protein>
    <submittedName>
        <fullName evidence="4">Uncharacterized protein</fullName>
    </submittedName>
</protein>